<dbReference type="EMBL" id="FNAC01000038">
    <property type="protein sequence ID" value="SDD56822.1"/>
    <property type="molecule type" value="Genomic_DNA"/>
</dbReference>
<dbReference type="Proteomes" id="UP000199060">
    <property type="component" value="Unassembled WGS sequence"/>
</dbReference>
<keyword evidence="1" id="KW-0732">Signal</keyword>
<evidence type="ECO:0000313" key="3">
    <source>
        <dbReference type="Proteomes" id="UP000199060"/>
    </source>
</evidence>
<feature type="signal peptide" evidence="1">
    <location>
        <begin position="1"/>
        <end position="25"/>
    </location>
</feature>
<feature type="chain" id="PRO_5011489166" evidence="1">
    <location>
        <begin position="26"/>
        <end position="64"/>
    </location>
</feature>
<accession>A0A1G6VT85</accession>
<keyword evidence="3" id="KW-1185">Reference proteome</keyword>
<dbReference type="RefSeq" id="WP_139162769.1">
    <property type="nucleotide sequence ID" value="NZ_FNAC01000038.1"/>
</dbReference>
<name>A0A1G6VT85_9BACT</name>
<evidence type="ECO:0000313" key="2">
    <source>
        <dbReference type="EMBL" id="SDD56822.1"/>
    </source>
</evidence>
<proteinExistence type="predicted"/>
<sequence>MKKIQFVLYGVSFLALSVSPLLLNAQNCGYIQSGYNIKINGTKVCVLDNASRECYAIVDPCPEQ</sequence>
<reference evidence="3" key="1">
    <citation type="submission" date="2016-10" db="EMBL/GenBank/DDBJ databases">
        <authorList>
            <person name="Varghese N."/>
            <person name="Submissions S."/>
        </authorList>
    </citation>
    <scope>NUCLEOTIDE SEQUENCE [LARGE SCALE GENOMIC DNA]</scope>
    <source>
        <strain evidence="3">DSM 23095</strain>
    </source>
</reference>
<protein>
    <submittedName>
        <fullName evidence="2">Uncharacterized protein</fullName>
    </submittedName>
</protein>
<evidence type="ECO:0000256" key="1">
    <source>
        <dbReference type="SAM" id="SignalP"/>
    </source>
</evidence>
<gene>
    <name evidence="2" type="ORF">SAMN04488104_10388</name>
</gene>
<dbReference type="AlphaFoldDB" id="A0A1G6VT85"/>
<organism evidence="2 3">
    <name type="scientific">Algoriphagus faecimaris</name>
    <dbReference type="NCBI Taxonomy" id="686796"/>
    <lineage>
        <taxon>Bacteria</taxon>
        <taxon>Pseudomonadati</taxon>
        <taxon>Bacteroidota</taxon>
        <taxon>Cytophagia</taxon>
        <taxon>Cytophagales</taxon>
        <taxon>Cyclobacteriaceae</taxon>
        <taxon>Algoriphagus</taxon>
    </lineage>
</organism>